<evidence type="ECO:0000256" key="8">
    <source>
        <dbReference type="ARBA" id="ARBA00022741"/>
    </source>
</evidence>
<organism evidence="16 17">
    <name type="scientific">Vagococcus acidifermentans</name>
    <dbReference type="NCBI Taxonomy" id="564710"/>
    <lineage>
        <taxon>Bacteria</taxon>
        <taxon>Bacillati</taxon>
        <taxon>Bacillota</taxon>
        <taxon>Bacilli</taxon>
        <taxon>Lactobacillales</taxon>
        <taxon>Enterococcaceae</taxon>
        <taxon>Vagococcus</taxon>
    </lineage>
</organism>
<dbReference type="GO" id="GO:0009088">
    <property type="term" value="P:threonine biosynthetic process"/>
    <property type="evidence" value="ECO:0007669"/>
    <property type="project" value="UniProtKB-UniRule"/>
</dbReference>
<comment type="subcellular location">
    <subcellularLocation>
        <location evidence="13">Cytoplasm</location>
    </subcellularLocation>
</comment>
<dbReference type="UniPathway" id="UPA00050">
    <property type="reaction ID" value="UER00064"/>
</dbReference>
<keyword evidence="8 13" id="KW-0547">Nucleotide-binding</keyword>
<dbReference type="PIRSF" id="PIRSF000676">
    <property type="entry name" value="Homoser_kin"/>
    <property type="match status" value="1"/>
</dbReference>
<dbReference type="OrthoDB" id="9769912at2"/>
<evidence type="ECO:0000313" key="16">
    <source>
        <dbReference type="EMBL" id="RSU12891.1"/>
    </source>
</evidence>
<proteinExistence type="inferred from homology"/>
<evidence type="ECO:0000259" key="14">
    <source>
        <dbReference type="Pfam" id="PF00288"/>
    </source>
</evidence>
<evidence type="ECO:0000259" key="15">
    <source>
        <dbReference type="Pfam" id="PF08544"/>
    </source>
</evidence>
<dbReference type="SUPFAM" id="SSF54211">
    <property type="entry name" value="Ribosomal protein S5 domain 2-like"/>
    <property type="match status" value="1"/>
</dbReference>
<dbReference type="Pfam" id="PF08544">
    <property type="entry name" value="GHMP_kinases_C"/>
    <property type="match status" value="1"/>
</dbReference>
<keyword evidence="10 13" id="KW-0067">ATP-binding</keyword>
<dbReference type="InterPro" id="IPR036554">
    <property type="entry name" value="GHMP_kinase_C_sf"/>
</dbReference>
<dbReference type="InterPro" id="IPR014721">
    <property type="entry name" value="Ribsml_uS5_D2-typ_fold_subgr"/>
</dbReference>
<dbReference type="EMBL" id="NGKC01000004">
    <property type="protein sequence ID" value="RSU12891.1"/>
    <property type="molecule type" value="Genomic_DNA"/>
</dbReference>
<dbReference type="Gene3D" id="3.30.70.890">
    <property type="entry name" value="GHMP kinase, C-terminal domain"/>
    <property type="match status" value="1"/>
</dbReference>
<dbReference type="PANTHER" id="PTHR20861">
    <property type="entry name" value="HOMOSERINE/4-DIPHOSPHOCYTIDYL-2-C-METHYL-D-ERYTHRITOL KINASE"/>
    <property type="match status" value="1"/>
</dbReference>
<keyword evidence="7 13" id="KW-0791">Threonine biosynthesis</keyword>
<dbReference type="InterPro" id="IPR013750">
    <property type="entry name" value="GHMP_kinase_C_dom"/>
</dbReference>
<name>A0A430AXU5_9ENTE</name>
<dbReference type="RefSeq" id="WP_126813004.1">
    <property type="nucleotide sequence ID" value="NZ_NGKC01000004.1"/>
</dbReference>
<evidence type="ECO:0000256" key="4">
    <source>
        <dbReference type="ARBA" id="ARBA00017858"/>
    </source>
</evidence>
<evidence type="ECO:0000256" key="10">
    <source>
        <dbReference type="ARBA" id="ARBA00022840"/>
    </source>
</evidence>
<dbReference type="PANTHER" id="PTHR20861:SF1">
    <property type="entry name" value="HOMOSERINE KINASE"/>
    <property type="match status" value="1"/>
</dbReference>
<evidence type="ECO:0000256" key="3">
    <source>
        <dbReference type="ARBA" id="ARBA00012078"/>
    </source>
</evidence>
<dbReference type="GO" id="GO:0004413">
    <property type="term" value="F:homoserine kinase activity"/>
    <property type="evidence" value="ECO:0007669"/>
    <property type="project" value="UniProtKB-UniRule"/>
</dbReference>
<evidence type="ECO:0000256" key="5">
    <source>
        <dbReference type="ARBA" id="ARBA00022605"/>
    </source>
</evidence>
<accession>A0A430AXU5</accession>
<sequence>MKIKVPATSANLGPGFDSCGLALNLYLELEILEEAPSWEISHTIAGLPTDETNMIIATALTLAPEMVPHKLRMTSDIPPARGLGSSSAAIVAGIELASELGGLSFSQEEKIRIATEMEGHPDNVAPAICGDLVVAAFVDEQVTCVTHHFAPCDFVAVIPRKELLTSEGRSVLPASLPYGEAVKASAVSNVMVAALLSDDLKTAGQAMMQDKWHEPYRAELVPHLQLIRDLQPALGFHAAFLSGAGPTVLVLTAEGTGTAVAEGLRDLSLDADILQLSLDTQGVQVHA</sequence>
<reference evidence="16 17" key="1">
    <citation type="submission" date="2017-05" db="EMBL/GenBank/DDBJ databases">
        <title>Vagococcus spp. assemblies.</title>
        <authorList>
            <person name="Gulvik C.A."/>
        </authorList>
    </citation>
    <scope>NUCLEOTIDE SEQUENCE [LARGE SCALE GENOMIC DNA]</scope>
    <source>
        <strain evidence="16 17">LMG 24798</strain>
    </source>
</reference>
<keyword evidence="17" id="KW-1185">Reference proteome</keyword>
<dbReference type="Gene3D" id="3.30.230.10">
    <property type="match status" value="1"/>
</dbReference>
<dbReference type="InterPro" id="IPR006204">
    <property type="entry name" value="GHMP_kinase_N_dom"/>
</dbReference>
<feature type="domain" description="GHMP kinase C-terminal" evidence="15">
    <location>
        <begin position="191"/>
        <end position="264"/>
    </location>
</feature>
<evidence type="ECO:0000256" key="7">
    <source>
        <dbReference type="ARBA" id="ARBA00022697"/>
    </source>
</evidence>
<dbReference type="Proteomes" id="UP000286773">
    <property type="component" value="Unassembled WGS sequence"/>
</dbReference>
<dbReference type="GO" id="GO:0005524">
    <property type="term" value="F:ATP binding"/>
    <property type="evidence" value="ECO:0007669"/>
    <property type="project" value="UniProtKB-UniRule"/>
</dbReference>
<keyword evidence="13" id="KW-0963">Cytoplasm</keyword>
<dbReference type="HAMAP" id="MF_00384">
    <property type="entry name" value="Homoser_kinase"/>
    <property type="match status" value="1"/>
</dbReference>
<keyword evidence="5 13" id="KW-0028">Amino-acid biosynthesis</keyword>
<dbReference type="InterPro" id="IPR006203">
    <property type="entry name" value="GHMP_knse_ATP-bd_CS"/>
</dbReference>
<evidence type="ECO:0000256" key="9">
    <source>
        <dbReference type="ARBA" id="ARBA00022777"/>
    </source>
</evidence>
<dbReference type="InterPro" id="IPR000870">
    <property type="entry name" value="Homoserine_kinase"/>
</dbReference>
<dbReference type="PROSITE" id="PS00627">
    <property type="entry name" value="GHMP_KINASES_ATP"/>
    <property type="match status" value="1"/>
</dbReference>
<dbReference type="PRINTS" id="PR00958">
    <property type="entry name" value="HOMSERKINASE"/>
</dbReference>
<keyword evidence="9 13" id="KW-0418">Kinase</keyword>
<comment type="pathway">
    <text evidence="1 13">Amino-acid biosynthesis; L-threonine biosynthesis; L-threonine from L-aspartate: step 4/5.</text>
</comment>
<feature type="binding site" evidence="13">
    <location>
        <begin position="78"/>
        <end position="88"/>
    </location>
    <ligand>
        <name>ATP</name>
        <dbReference type="ChEBI" id="CHEBI:30616"/>
    </ligand>
</feature>
<comment type="function">
    <text evidence="12 13">Catalyzes the ATP-dependent phosphorylation of L-homoserine to L-homoserine phosphate.</text>
</comment>
<gene>
    <name evidence="13" type="primary">thrB</name>
    <name evidence="16" type="ORF">CBF27_04955</name>
</gene>
<dbReference type="SUPFAM" id="SSF55060">
    <property type="entry name" value="GHMP Kinase, C-terminal domain"/>
    <property type="match status" value="1"/>
</dbReference>
<feature type="domain" description="GHMP kinase N-terminal" evidence="14">
    <location>
        <begin position="55"/>
        <end position="130"/>
    </location>
</feature>
<dbReference type="NCBIfam" id="TIGR00191">
    <property type="entry name" value="thrB"/>
    <property type="match status" value="1"/>
</dbReference>
<dbReference type="Pfam" id="PF00288">
    <property type="entry name" value="GHMP_kinases_N"/>
    <property type="match status" value="1"/>
</dbReference>
<evidence type="ECO:0000256" key="2">
    <source>
        <dbReference type="ARBA" id="ARBA00007370"/>
    </source>
</evidence>
<evidence type="ECO:0000256" key="6">
    <source>
        <dbReference type="ARBA" id="ARBA00022679"/>
    </source>
</evidence>
<dbReference type="GO" id="GO:0005737">
    <property type="term" value="C:cytoplasm"/>
    <property type="evidence" value="ECO:0007669"/>
    <property type="project" value="UniProtKB-SubCell"/>
</dbReference>
<keyword evidence="6 13" id="KW-0808">Transferase</keyword>
<dbReference type="InterPro" id="IPR020568">
    <property type="entry name" value="Ribosomal_Su5_D2-typ_SF"/>
</dbReference>
<protein>
    <recommendedName>
        <fullName evidence="4 13">Homoserine kinase</fullName>
        <shortName evidence="13">HK</shortName>
        <shortName evidence="13">HSK</shortName>
        <ecNumber evidence="3 13">2.7.1.39</ecNumber>
    </recommendedName>
</protein>
<evidence type="ECO:0000256" key="11">
    <source>
        <dbReference type="ARBA" id="ARBA00049375"/>
    </source>
</evidence>
<evidence type="ECO:0000256" key="13">
    <source>
        <dbReference type="HAMAP-Rule" id="MF_00384"/>
    </source>
</evidence>
<evidence type="ECO:0000256" key="12">
    <source>
        <dbReference type="ARBA" id="ARBA00049954"/>
    </source>
</evidence>
<comment type="similarity">
    <text evidence="2 13">Belongs to the GHMP kinase family. Homoserine kinase subfamily.</text>
</comment>
<dbReference type="EC" id="2.7.1.39" evidence="3 13"/>
<evidence type="ECO:0000313" key="17">
    <source>
        <dbReference type="Proteomes" id="UP000286773"/>
    </source>
</evidence>
<comment type="caution">
    <text evidence="16">The sequence shown here is derived from an EMBL/GenBank/DDBJ whole genome shotgun (WGS) entry which is preliminary data.</text>
</comment>
<evidence type="ECO:0000256" key="1">
    <source>
        <dbReference type="ARBA" id="ARBA00005015"/>
    </source>
</evidence>
<comment type="catalytic activity">
    <reaction evidence="11 13">
        <text>L-homoserine + ATP = O-phospho-L-homoserine + ADP + H(+)</text>
        <dbReference type="Rhea" id="RHEA:13985"/>
        <dbReference type="ChEBI" id="CHEBI:15378"/>
        <dbReference type="ChEBI" id="CHEBI:30616"/>
        <dbReference type="ChEBI" id="CHEBI:57476"/>
        <dbReference type="ChEBI" id="CHEBI:57590"/>
        <dbReference type="ChEBI" id="CHEBI:456216"/>
        <dbReference type="EC" id="2.7.1.39"/>
    </reaction>
</comment>
<dbReference type="AlphaFoldDB" id="A0A430AXU5"/>